<feature type="region of interest" description="Disordered" evidence="1">
    <location>
        <begin position="24"/>
        <end position="51"/>
    </location>
</feature>
<reference evidence="2 3" key="1">
    <citation type="submission" date="2018-09" db="EMBL/GenBank/DDBJ databases">
        <title>Production of Trimethoprim by Streptomyces sp. 3E-1.</title>
        <authorList>
            <person name="Kang H.J."/>
            <person name="Kim S.B."/>
        </authorList>
    </citation>
    <scope>NUCLEOTIDE SEQUENCE [LARGE SCALE GENOMIC DNA]</scope>
    <source>
        <strain evidence="2 3">3E-1</strain>
    </source>
</reference>
<name>A0AAI8PSC8_9ACTN</name>
<protein>
    <submittedName>
        <fullName evidence="2">Uncharacterized protein</fullName>
    </submittedName>
</protein>
<proteinExistence type="predicted"/>
<dbReference type="KEGG" id="sge:DWG14_07421"/>
<evidence type="ECO:0000313" key="2">
    <source>
        <dbReference type="EMBL" id="AYC43115.1"/>
    </source>
</evidence>
<evidence type="ECO:0000313" key="3">
    <source>
        <dbReference type="Proteomes" id="UP000265765"/>
    </source>
</evidence>
<dbReference type="AlphaFoldDB" id="A0AAI8PSC8"/>
<dbReference type="Proteomes" id="UP000265765">
    <property type="component" value="Chromosome"/>
</dbReference>
<sequence>MKRHARPEATQCRLELKAMPHRTELQAMPRHRERQAATGSSASSRLMSRTAARPARLAPIVLADGP</sequence>
<accession>A0AAI8PSC8</accession>
<organism evidence="2 3">
    <name type="scientific">Streptomyces griseorubiginosus</name>
    <dbReference type="NCBI Taxonomy" id="67304"/>
    <lineage>
        <taxon>Bacteria</taxon>
        <taxon>Bacillati</taxon>
        <taxon>Actinomycetota</taxon>
        <taxon>Actinomycetes</taxon>
        <taxon>Kitasatosporales</taxon>
        <taxon>Streptomycetaceae</taxon>
        <taxon>Streptomyces</taxon>
    </lineage>
</organism>
<feature type="compositionally biased region" description="Polar residues" evidence="1">
    <location>
        <begin position="37"/>
        <end position="47"/>
    </location>
</feature>
<dbReference type="EMBL" id="CP032427">
    <property type="protein sequence ID" value="AYC43115.1"/>
    <property type="molecule type" value="Genomic_DNA"/>
</dbReference>
<gene>
    <name evidence="2" type="ORF">DWG14_07421</name>
</gene>
<evidence type="ECO:0000256" key="1">
    <source>
        <dbReference type="SAM" id="MobiDB-lite"/>
    </source>
</evidence>